<proteinExistence type="predicted"/>
<dbReference type="EMBL" id="CP136862">
    <property type="protein sequence ID" value="WOJ89696.1"/>
    <property type="molecule type" value="Genomic_DNA"/>
</dbReference>
<dbReference type="RefSeq" id="WP_407339139.1">
    <property type="nucleotide sequence ID" value="NZ_CP136862.1"/>
</dbReference>
<reference evidence="2 3" key="1">
    <citation type="submission" date="2023-10" db="EMBL/GenBank/DDBJ databases">
        <title>Novel methanotroph of the genus Methylocapsa from a subarctic wetland.</title>
        <authorList>
            <person name="Belova S.E."/>
            <person name="Oshkin I.Y."/>
            <person name="Miroshnikov K."/>
            <person name="Dedysh S.N."/>
        </authorList>
    </citation>
    <scope>NUCLEOTIDE SEQUENCE [LARGE SCALE GENOMIC DNA]</scope>
    <source>
        <strain evidence="2 3">RX1</strain>
    </source>
</reference>
<name>A0ABZ0HS30_9HYPH</name>
<dbReference type="InterPro" id="IPR025227">
    <property type="entry name" value="DUF4169"/>
</dbReference>
<dbReference type="Pfam" id="PF13770">
    <property type="entry name" value="DUF4169"/>
    <property type="match status" value="1"/>
</dbReference>
<gene>
    <name evidence="2" type="ORF">RZS28_18255</name>
</gene>
<organism evidence="2 3">
    <name type="scientific">Methylocapsa polymorpha</name>
    <dbReference type="NCBI Taxonomy" id="3080828"/>
    <lineage>
        <taxon>Bacteria</taxon>
        <taxon>Pseudomonadati</taxon>
        <taxon>Pseudomonadota</taxon>
        <taxon>Alphaproteobacteria</taxon>
        <taxon>Hyphomicrobiales</taxon>
        <taxon>Beijerinckiaceae</taxon>
        <taxon>Methylocapsa</taxon>
    </lineage>
</organism>
<evidence type="ECO:0000313" key="2">
    <source>
        <dbReference type="EMBL" id="WOJ89696.1"/>
    </source>
</evidence>
<feature type="compositionally biased region" description="Basic and acidic residues" evidence="1">
    <location>
        <begin position="47"/>
        <end position="58"/>
    </location>
</feature>
<dbReference type="Proteomes" id="UP001626536">
    <property type="component" value="Chromosome"/>
</dbReference>
<sequence>MGEIVNLRRARKAKARADSTNEAAANRTKFGRSRSERDAAQAAQTAEARRLDGHRRQIPEGSTDGHGA</sequence>
<feature type="region of interest" description="Disordered" evidence="1">
    <location>
        <begin position="1"/>
        <end position="68"/>
    </location>
</feature>
<accession>A0ABZ0HS30</accession>
<evidence type="ECO:0000313" key="3">
    <source>
        <dbReference type="Proteomes" id="UP001626536"/>
    </source>
</evidence>
<protein>
    <submittedName>
        <fullName evidence="2">DUF4169 family protein</fullName>
    </submittedName>
</protein>
<evidence type="ECO:0000256" key="1">
    <source>
        <dbReference type="SAM" id="MobiDB-lite"/>
    </source>
</evidence>
<keyword evidence="3" id="KW-1185">Reference proteome</keyword>